<evidence type="ECO:0000313" key="2">
    <source>
        <dbReference type="EMBL" id="MEQ2171722.1"/>
    </source>
</evidence>
<dbReference type="EMBL" id="JAHRIO010040908">
    <property type="protein sequence ID" value="MEQ2171722.1"/>
    <property type="molecule type" value="Genomic_DNA"/>
</dbReference>
<evidence type="ECO:0000256" key="1">
    <source>
        <dbReference type="SAM" id="MobiDB-lite"/>
    </source>
</evidence>
<feature type="compositionally biased region" description="Polar residues" evidence="1">
    <location>
        <begin position="100"/>
        <end position="109"/>
    </location>
</feature>
<reference evidence="2 3" key="1">
    <citation type="submission" date="2021-06" db="EMBL/GenBank/DDBJ databases">
        <authorList>
            <person name="Palmer J.M."/>
        </authorList>
    </citation>
    <scope>NUCLEOTIDE SEQUENCE [LARGE SCALE GENOMIC DNA]</scope>
    <source>
        <strain evidence="2 3">GA_2019</strain>
        <tissue evidence="2">Muscle</tissue>
    </source>
</reference>
<gene>
    <name evidence="2" type="ORF">GOODEAATRI_013657</name>
</gene>
<feature type="region of interest" description="Disordered" evidence="1">
    <location>
        <begin position="1"/>
        <end position="26"/>
    </location>
</feature>
<feature type="region of interest" description="Disordered" evidence="1">
    <location>
        <begin position="47"/>
        <end position="78"/>
    </location>
</feature>
<evidence type="ECO:0000313" key="3">
    <source>
        <dbReference type="Proteomes" id="UP001476798"/>
    </source>
</evidence>
<protein>
    <submittedName>
        <fullName evidence="2">Uncharacterized protein</fullName>
    </submittedName>
</protein>
<comment type="caution">
    <text evidence="2">The sequence shown here is derived from an EMBL/GenBank/DDBJ whole genome shotgun (WGS) entry which is preliminary data.</text>
</comment>
<accession>A0ABV0NJZ4</accession>
<feature type="compositionally biased region" description="Basic residues" evidence="1">
    <location>
        <begin position="1"/>
        <end position="18"/>
    </location>
</feature>
<proteinExistence type="predicted"/>
<keyword evidence="3" id="KW-1185">Reference proteome</keyword>
<organism evidence="2 3">
    <name type="scientific">Goodea atripinnis</name>
    <dbReference type="NCBI Taxonomy" id="208336"/>
    <lineage>
        <taxon>Eukaryota</taxon>
        <taxon>Metazoa</taxon>
        <taxon>Chordata</taxon>
        <taxon>Craniata</taxon>
        <taxon>Vertebrata</taxon>
        <taxon>Euteleostomi</taxon>
        <taxon>Actinopterygii</taxon>
        <taxon>Neopterygii</taxon>
        <taxon>Teleostei</taxon>
        <taxon>Neoteleostei</taxon>
        <taxon>Acanthomorphata</taxon>
        <taxon>Ovalentaria</taxon>
        <taxon>Atherinomorphae</taxon>
        <taxon>Cyprinodontiformes</taxon>
        <taxon>Goodeidae</taxon>
        <taxon>Goodea</taxon>
    </lineage>
</organism>
<name>A0ABV0NJZ4_9TELE</name>
<sequence>QRSRQPRSTVRRGQKKSKVSVDDCEELHEELPEKHFEVQSSLSLEVSQGTLSMHTKTEQCETDPEEPSVQISADIPCTDSSNLEYDASLCASTSSCTTLGEESNSTEPPQKQVKRGRRSSALLEPLHAEEHQPSCEVTGNGAEEQADTQSSSDHQEDGGEPNVDLAPWQADFNFEDVFKHTATRGQRSVRRSLRNQANSEHRSISAGLAWVPHTSPDSVKETRRRTRQRRLSAALPVQPPLPEETQDSLMNELRAKEENL</sequence>
<feature type="non-terminal residue" evidence="2">
    <location>
        <position position="1"/>
    </location>
</feature>
<feature type="region of interest" description="Disordered" evidence="1">
    <location>
        <begin position="94"/>
        <end position="260"/>
    </location>
</feature>
<dbReference type="Proteomes" id="UP001476798">
    <property type="component" value="Unassembled WGS sequence"/>
</dbReference>